<dbReference type="InterPro" id="IPR036390">
    <property type="entry name" value="WH_DNA-bd_sf"/>
</dbReference>
<evidence type="ECO:0000256" key="4">
    <source>
        <dbReference type="ARBA" id="ARBA00023163"/>
    </source>
</evidence>
<proteinExistence type="inferred from homology"/>
<dbReference type="InterPro" id="IPR000847">
    <property type="entry name" value="LysR_HTH_N"/>
</dbReference>
<comment type="caution">
    <text evidence="6">The sequence shown here is derived from an EMBL/GenBank/DDBJ whole genome shotgun (WGS) entry which is preliminary data.</text>
</comment>
<evidence type="ECO:0000313" key="6">
    <source>
        <dbReference type="EMBL" id="GLR71586.1"/>
    </source>
</evidence>
<dbReference type="InterPro" id="IPR036388">
    <property type="entry name" value="WH-like_DNA-bd_sf"/>
</dbReference>
<organism evidence="6 7">
    <name type="scientific">Agaribacter marinus</name>
    <dbReference type="NCBI Taxonomy" id="1431249"/>
    <lineage>
        <taxon>Bacteria</taxon>
        <taxon>Pseudomonadati</taxon>
        <taxon>Pseudomonadota</taxon>
        <taxon>Gammaproteobacteria</taxon>
        <taxon>Alteromonadales</taxon>
        <taxon>Alteromonadaceae</taxon>
        <taxon>Agaribacter</taxon>
    </lineage>
</organism>
<dbReference type="Gene3D" id="3.40.190.290">
    <property type="match status" value="1"/>
</dbReference>
<accession>A0AA37SXC0</accession>
<reference evidence="6" key="2">
    <citation type="submission" date="2023-01" db="EMBL/GenBank/DDBJ databases">
        <title>Draft genome sequence of Agaribacter marinus strain NBRC 110023.</title>
        <authorList>
            <person name="Sun Q."/>
            <person name="Mori K."/>
        </authorList>
    </citation>
    <scope>NUCLEOTIDE SEQUENCE</scope>
    <source>
        <strain evidence="6">NBRC 110023</strain>
    </source>
</reference>
<dbReference type="PROSITE" id="PS50931">
    <property type="entry name" value="HTH_LYSR"/>
    <property type="match status" value="1"/>
</dbReference>
<keyword evidence="4" id="KW-0804">Transcription</keyword>
<dbReference type="Gene3D" id="1.10.10.10">
    <property type="entry name" value="Winged helix-like DNA-binding domain superfamily/Winged helix DNA-binding domain"/>
    <property type="match status" value="1"/>
</dbReference>
<comment type="similarity">
    <text evidence="1">Belongs to the LysR transcriptional regulatory family.</text>
</comment>
<reference evidence="6" key="1">
    <citation type="journal article" date="2014" name="Int. J. Syst. Evol. Microbiol.">
        <title>Complete genome sequence of Corynebacterium casei LMG S-19264T (=DSM 44701T), isolated from a smear-ripened cheese.</title>
        <authorList>
            <consortium name="US DOE Joint Genome Institute (JGI-PGF)"/>
            <person name="Walter F."/>
            <person name="Albersmeier A."/>
            <person name="Kalinowski J."/>
            <person name="Ruckert C."/>
        </authorList>
    </citation>
    <scope>NUCLEOTIDE SEQUENCE</scope>
    <source>
        <strain evidence="6">NBRC 110023</strain>
    </source>
</reference>
<keyword evidence="2" id="KW-0805">Transcription regulation</keyword>
<keyword evidence="7" id="KW-1185">Reference proteome</keyword>
<protein>
    <submittedName>
        <fullName evidence="6">Transcriptional regulator</fullName>
    </submittedName>
</protein>
<dbReference type="Pfam" id="PF00126">
    <property type="entry name" value="HTH_1"/>
    <property type="match status" value="1"/>
</dbReference>
<dbReference type="SUPFAM" id="SSF46785">
    <property type="entry name" value="Winged helix' DNA-binding domain"/>
    <property type="match status" value="1"/>
</dbReference>
<dbReference type="Pfam" id="PF03466">
    <property type="entry name" value="LysR_substrate"/>
    <property type="match status" value="1"/>
</dbReference>
<keyword evidence="3" id="KW-0238">DNA-binding</keyword>
<sequence>MIDELRAMAIFAETAKKGSFRLAAKTLGLSPSVVSYHISRLEKSLETPLLYRTTRNLSLTHEGQMLYLKTNEMLSTARSGLAEISASKKHLHGKLSITLPTALTRHPISQGIASFASKHPELTLQLEYTDQRQHIVEQGIDLAIRAGELPDSSLKSRRIGFLQRKLVCASTLYATLATPDTPLDVQNWPWVHLTPMPRSREIVDPEGKRHKLHFTSKVTVNNVEAMTELCIQGQGVATPPVHLAKTAIEKGQLIEICPTWQVPPIALYAVRPNNAATQSAVRKLLDYLCETDFTDN</sequence>
<name>A0AA37SXC0_9ALTE</name>
<dbReference type="InterPro" id="IPR005119">
    <property type="entry name" value="LysR_subst-bd"/>
</dbReference>
<dbReference type="FunFam" id="1.10.10.10:FF:000001">
    <property type="entry name" value="LysR family transcriptional regulator"/>
    <property type="match status" value="1"/>
</dbReference>
<dbReference type="InterPro" id="IPR058163">
    <property type="entry name" value="LysR-type_TF_proteobact-type"/>
</dbReference>
<evidence type="ECO:0000313" key="7">
    <source>
        <dbReference type="Proteomes" id="UP001156601"/>
    </source>
</evidence>
<dbReference type="PANTHER" id="PTHR30537">
    <property type="entry name" value="HTH-TYPE TRANSCRIPTIONAL REGULATOR"/>
    <property type="match status" value="1"/>
</dbReference>
<dbReference type="GO" id="GO:0003700">
    <property type="term" value="F:DNA-binding transcription factor activity"/>
    <property type="evidence" value="ECO:0007669"/>
    <property type="project" value="InterPro"/>
</dbReference>
<dbReference type="SUPFAM" id="SSF53850">
    <property type="entry name" value="Periplasmic binding protein-like II"/>
    <property type="match status" value="1"/>
</dbReference>
<dbReference type="CDD" id="cd08422">
    <property type="entry name" value="PBP2_CrgA_like"/>
    <property type="match status" value="1"/>
</dbReference>
<feature type="domain" description="HTH lysR-type" evidence="5">
    <location>
        <begin position="3"/>
        <end position="60"/>
    </location>
</feature>
<evidence type="ECO:0000256" key="1">
    <source>
        <dbReference type="ARBA" id="ARBA00009437"/>
    </source>
</evidence>
<dbReference type="AlphaFoldDB" id="A0AA37SXC0"/>
<dbReference type="RefSeq" id="WP_284217936.1">
    <property type="nucleotide sequence ID" value="NZ_BSOT01000006.1"/>
</dbReference>
<evidence type="ECO:0000256" key="3">
    <source>
        <dbReference type="ARBA" id="ARBA00023125"/>
    </source>
</evidence>
<dbReference type="Proteomes" id="UP001156601">
    <property type="component" value="Unassembled WGS sequence"/>
</dbReference>
<dbReference type="PANTHER" id="PTHR30537:SF30">
    <property type="entry name" value="TRANSCRIPTIONAL REGULATOR-RELATED"/>
    <property type="match status" value="1"/>
</dbReference>
<dbReference type="GO" id="GO:0006351">
    <property type="term" value="P:DNA-templated transcription"/>
    <property type="evidence" value="ECO:0007669"/>
    <property type="project" value="TreeGrafter"/>
</dbReference>
<gene>
    <name evidence="6" type="ORF">GCM10007852_24940</name>
</gene>
<dbReference type="GO" id="GO:0043565">
    <property type="term" value="F:sequence-specific DNA binding"/>
    <property type="evidence" value="ECO:0007669"/>
    <property type="project" value="TreeGrafter"/>
</dbReference>
<evidence type="ECO:0000259" key="5">
    <source>
        <dbReference type="PROSITE" id="PS50931"/>
    </source>
</evidence>
<evidence type="ECO:0000256" key="2">
    <source>
        <dbReference type="ARBA" id="ARBA00023015"/>
    </source>
</evidence>
<dbReference type="EMBL" id="BSOT01000006">
    <property type="protein sequence ID" value="GLR71586.1"/>
    <property type="molecule type" value="Genomic_DNA"/>
</dbReference>